<sequence>MAPNESDVLKECEKHKLAIKNLGEETKSLGDNSEDPERAKAIVKILNDVDDFVDLVFGEGSIRRDLQTKRQMIQVRTLSRIRS</sequence>
<dbReference type="RefSeq" id="XP_001806071.1">
    <property type="nucleotide sequence ID" value="XM_001806019.1"/>
</dbReference>
<gene>
    <name evidence="1" type="ORF">JI435_159380</name>
</gene>
<dbReference type="AlphaFoldDB" id="A0A7U2EZ93"/>
<dbReference type="KEGG" id="pno:SNOG_15938"/>
<dbReference type="EMBL" id="CP069027">
    <property type="protein sequence ID" value="QRC95785.1"/>
    <property type="molecule type" value="Genomic_DNA"/>
</dbReference>
<keyword evidence="2" id="KW-1185">Reference proteome</keyword>
<protein>
    <submittedName>
        <fullName evidence="1">Uncharacterized protein</fullName>
    </submittedName>
</protein>
<dbReference type="VEuPathDB" id="FungiDB:JI435_159380"/>
<name>A0A7U2EZ93_PHANO</name>
<proteinExistence type="predicted"/>
<accession>A0A7U2EZ93</accession>
<evidence type="ECO:0000313" key="1">
    <source>
        <dbReference type="EMBL" id="QRC95785.1"/>
    </source>
</evidence>
<reference evidence="2" key="1">
    <citation type="journal article" date="2021" name="BMC Genomics">
        <title>Chromosome-level genome assembly and manually-curated proteome of model necrotroph Parastagonospora nodorum Sn15 reveals a genome-wide trove of candidate effector homologs, and redundancy of virulence-related functions within an accessory chromosome.</title>
        <authorList>
            <person name="Bertazzoni S."/>
            <person name="Jones D.A.B."/>
            <person name="Phan H.T."/>
            <person name="Tan K.-C."/>
            <person name="Hane J.K."/>
        </authorList>
    </citation>
    <scope>NUCLEOTIDE SEQUENCE [LARGE SCALE GENOMIC DNA]</scope>
    <source>
        <strain evidence="2">SN15 / ATCC MYA-4574 / FGSC 10173)</strain>
    </source>
</reference>
<dbReference type="Proteomes" id="UP000663193">
    <property type="component" value="Chromosome 5"/>
</dbReference>
<organism evidence="1 2">
    <name type="scientific">Phaeosphaeria nodorum (strain SN15 / ATCC MYA-4574 / FGSC 10173)</name>
    <name type="common">Glume blotch fungus</name>
    <name type="synonym">Parastagonospora nodorum</name>
    <dbReference type="NCBI Taxonomy" id="321614"/>
    <lineage>
        <taxon>Eukaryota</taxon>
        <taxon>Fungi</taxon>
        <taxon>Dikarya</taxon>
        <taxon>Ascomycota</taxon>
        <taxon>Pezizomycotina</taxon>
        <taxon>Dothideomycetes</taxon>
        <taxon>Pleosporomycetidae</taxon>
        <taxon>Pleosporales</taxon>
        <taxon>Pleosporineae</taxon>
        <taxon>Phaeosphaeriaceae</taxon>
        <taxon>Parastagonospora</taxon>
    </lineage>
</organism>
<evidence type="ECO:0000313" key="2">
    <source>
        <dbReference type="Proteomes" id="UP000663193"/>
    </source>
</evidence>